<comment type="caution">
    <text evidence="4">The sequence shown here is derived from an EMBL/GenBank/DDBJ whole genome shotgun (WGS) entry which is preliminary data.</text>
</comment>
<protein>
    <recommendedName>
        <fullName evidence="3">Disease resistance protein Roq1-like winged-helix domain-containing protein</fullName>
    </recommendedName>
</protein>
<keyword evidence="5" id="KW-1185">Reference proteome</keyword>
<dbReference type="InterPro" id="IPR001611">
    <property type="entry name" value="Leu-rich_rpt"/>
</dbReference>
<evidence type="ECO:0000256" key="1">
    <source>
        <dbReference type="ARBA" id="ARBA00022614"/>
    </source>
</evidence>
<dbReference type="InterPro" id="IPR032675">
    <property type="entry name" value="LRR_dom_sf"/>
</dbReference>
<proteinExistence type="predicted"/>
<name>A0ABQ7Y8N8_BRANA</name>
<dbReference type="Proteomes" id="UP000824890">
    <property type="component" value="Unassembled WGS sequence"/>
</dbReference>
<dbReference type="Pfam" id="PF23282">
    <property type="entry name" value="WHD_ROQ1"/>
    <property type="match status" value="1"/>
</dbReference>
<evidence type="ECO:0000313" key="4">
    <source>
        <dbReference type="EMBL" id="KAH0864529.1"/>
    </source>
</evidence>
<dbReference type="Pfam" id="PF07725">
    <property type="entry name" value="LRR_3"/>
    <property type="match status" value="1"/>
</dbReference>
<organism evidence="4 5">
    <name type="scientific">Brassica napus</name>
    <name type="common">Rape</name>
    <dbReference type="NCBI Taxonomy" id="3708"/>
    <lineage>
        <taxon>Eukaryota</taxon>
        <taxon>Viridiplantae</taxon>
        <taxon>Streptophyta</taxon>
        <taxon>Embryophyta</taxon>
        <taxon>Tracheophyta</taxon>
        <taxon>Spermatophyta</taxon>
        <taxon>Magnoliopsida</taxon>
        <taxon>eudicotyledons</taxon>
        <taxon>Gunneridae</taxon>
        <taxon>Pentapetalae</taxon>
        <taxon>rosids</taxon>
        <taxon>malvids</taxon>
        <taxon>Brassicales</taxon>
        <taxon>Brassicaceae</taxon>
        <taxon>Brassiceae</taxon>
        <taxon>Brassica</taxon>
    </lineage>
</organism>
<reference evidence="4 5" key="1">
    <citation type="submission" date="2021-05" db="EMBL/GenBank/DDBJ databases">
        <title>Genome Assembly of Synthetic Allotetraploid Brassica napus Reveals Homoeologous Exchanges between Subgenomes.</title>
        <authorList>
            <person name="Davis J.T."/>
        </authorList>
    </citation>
    <scope>NUCLEOTIDE SEQUENCE [LARGE SCALE GENOMIC DNA]</scope>
    <source>
        <strain evidence="5">cv. Da-Ae</strain>
        <tissue evidence="4">Seedling</tissue>
    </source>
</reference>
<dbReference type="InterPro" id="IPR044974">
    <property type="entry name" value="Disease_R_plants"/>
</dbReference>
<dbReference type="PRINTS" id="PR00364">
    <property type="entry name" value="DISEASERSIST"/>
</dbReference>
<keyword evidence="1" id="KW-0433">Leucine-rich repeat</keyword>
<dbReference type="InterPro" id="IPR058192">
    <property type="entry name" value="WHD_ROQ1-like"/>
</dbReference>
<dbReference type="PANTHER" id="PTHR11017:SF483">
    <property type="entry name" value="TIR DOMAIN-CONTAINING PROTEIN"/>
    <property type="match status" value="1"/>
</dbReference>
<keyword evidence="2" id="KW-0677">Repeat</keyword>
<evidence type="ECO:0000313" key="5">
    <source>
        <dbReference type="Proteomes" id="UP000824890"/>
    </source>
</evidence>
<sequence>MNGSMTQSLYRKLLEIFVRGYTQSQSHQTKQHAFKTSRPQAEFRRLCLDIVEQLCGLPLALRVIGASLHGRNTSFWEDKLCILRNSLDKSISTPLKVSYDALDEHEKTVFLYVAGCFNGEYMDRAIMVLDPFVIRSKPRLVTLMEKSLISMSNNTRLWVHDLLQDMAKDITCEGKMKKRKMMWNFLDIKGLFTETMAGGNKDIEVESILLNMAEETGFCVHPETFKRMRELKFLKIHSNLTAAGSKVCIVKDDGFDYLPPLRYLHWEAYTLKSLPAKFETNVLVELNLPDSSVETLWSGNGCINIEEFPFVSDVIEELGLRCTSVELVPNSISRLSKLTELRLSHCKRLKNLPDTFGNLTSLKHLTLTCCPNITVFPMLGNGVETVSLNGTLIEEVPSWIGDKVNLTCLDMSECKKLHNLPHSLRNLKNLKLLYLRGCISITEIPQVAGEMRRLDLHGTSIEKYGVLSEEEALVLHNRDMEFLKGFLTRYVRMYKRNRNSR</sequence>
<evidence type="ECO:0000259" key="3">
    <source>
        <dbReference type="Pfam" id="PF23282"/>
    </source>
</evidence>
<dbReference type="SUPFAM" id="SSF52540">
    <property type="entry name" value="P-loop containing nucleoside triphosphate hydrolases"/>
    <property type="match status" value="1"/>
</dbReference>
<dbReference type="PANTHER" id="PTHR11017">
    <property type="entry name" value="LEUCINE-RICH REPEAT-CONTAINING PROTEIN"/>
    <property type="match status" value="1"/>
</dbReference>
<evidence type="ECO:0000256" key="2">
    <source>
        <dbReference type="ARBA" id="ARBA00022737"/>
    </source>
</evidence>
<accession>A0ABQ7Y8N8</accession>
<dbReference type="SUPFAM" id="SSF52058">
    <property type="entry name" value="L domain-like"/>
    <property type="match status" value="1"/>
</dbReference>
<dbReference type="InterPro" id="IPR042197">
    <property type="entry name" value="Apaf_helical"/>
</dbReference>
<feature type="domain" description="Disease resistance protein Roq1-like winged-helix" evidence="3">
    <location>
        <begin position="104"/>
        <end position="171"/>
    </location>
</feature>
<dbReference type="Gene3D" id="3.80.10.10">
    <property type="entry name" value="Ribonuclease Inhibitor"/>
    <property type="match status" value="2"/>
</dbReference>
<dbReference type="SUPFAM" id="SSF46785">
    <property type="entry name" value="Winged helix' DNA-binding domain"/>
    <property type="match status" value="1"/>
</dbReference>
<gene>
    <name evidence="4" type="ORF">HID58_081740</name>
</gene>
<dbReference type="Pfam" id="PF00560">
    <property type="entry name" value="LRR_1"/>
    <property type="match status" value="2"/>
</dbReference>
<dbReference type="InterPro" id="IPR027417">
    <property type="entry name" value="P-loop_NTPase"/>
</dbReference>
<dbReference type="EMBL" id="JAGKQM010000018">
    <property type="protein sequence ID" value="KAH0864529.1"/>
    <property type="molecule type" value="Genomic_DNA"/>
</dbReference>
<dbReference type="InterPro" id="IPR011713">
    <property type="entry name" value="Leu-rich_rpt_3"/>
</dbReference>
<dbReference type="Gene3D" id="1.10.8.430">
    <property type="entry name" value="Helical domain of apoptotic protease-activating factors"/>
    <property type="match status" value="1"/>
</dbReference>
<dbReference type="InterPro" id="IPR036390">
    <property type="entry name" value="WH_DNA-bd_sf"/>
</dbReference>